<proteinExistence type="predicted"/>
<keyword evidence="1" id="KW-1133">Transmembrane helix</keyword>
<sequence>MRTQTILLLLLIALAKLAVVIFVHVWSVDVGMGGLSPIILGGDDGITYRRIAGHVAETGRLPGAPNVWPLAIGLLMHWMGLRGLFLFKAFLFVASVLVLVYGLRLLDRLSWEATRQRPSVRSQAVTLVLLGLFPTVVYYGSFSIYRDLMIYASYLACAYYGYEVFVRRARGGIGLVISLGGLFAFRWYAAVAFVAGTVAWLGVVGLRQSRRKGAILASGAALGLLMLALLVRMNFFADFMHYLRFRQTFEAMEGGSTLGIDFASATTPWGFLALYAYSFVSNAVGPLPFQVNSLSTLVGFVFEVPVIAYALYRVFRGQVRKTPGGRYLLLLALAWFGLIAIYNDNLGTALRLRVLGMQLVFLVFACELWVAQLRRRSLTARRQARPAALVAQVV</sequence>
<feature type="transmembrane region" description="Helical" evidence="1">
    <location>
        <begin position="84"/>
        <end position="103"/>
    </location>
</feature>
<name>A0ABU3BR92_9BACT</name>
<feature type="transmembrane region" description="Helical" evidence="1">
    <location>
        <begin position="124"/>
        <end position="142"/>
    </location>
</feature>
<evidence type="ECO:0000256" key="1">
    <source>
        <dbReference type="SAM" id="Phobius"/>
    </source>
</evidence>
<dbReference type="Proteomes" id="UP001267426">
    <property type="component" value="Unassembled WGS sequence"/>
</dbReference>
<protein>
    <recommendedName>
        <fullName evidence="4">Glycosyltransferase RgtA/B/C/D-like domain-containing protein</fullName>
    </recommendedName>
</protein>
<feature type="transmembrane region" description="Helical" evidence="1">
    <location>
        <begin position="297"/>
        <end position="315"/>
    </location>
</feature>
<evidence type="ECO:0000313" key="3">
    <source>
        <dbReference type="Proteomes" id="UP001267426"/>
    </source>
</evidence>
<gene>
    <name evidence="2" type="ORF">RM540_08650</name>
</gene>
<feature type="transmembrane region" description="Helical" evidence="1">
    <location>
        <begin position="215"/>
        <end position="237"/>
    </location>
</feature>
<comment type="caution">
    <text evidence="2">The sequence shown here is derived from an EMBL/GenBank/DDBJ whole genome shotgun (WGS) entry which is preliminary data.</text>
</comment>
<dbReference type="RefSeq" id="WP_311663154.1">
    <property type="nucleotide sequence ID" value="NZ_JAVRHT010000017.1"/>
</dbReference>
<reference evidence="2 3" key="1">
    <citation type="submission" date="2023-09" db="EMBL/GenBank/DDBJ databases">
        <authorList>
            <person name="Rey-Velasco X."/>
        </authorList>
    </citation>
    <scope>NUCLEOTIDE SEQUENCE [LARGE SCALE GENOMIC DNA]</scope>
    <source>
        <strain evidence="2 3">F394</strain>
    </source>
</reference>
<accession>A0ABU3BR92</accession>
<keyword evidence="3" id="KW-1185">Reference proteome</keyword>
<keyword evidence="1" id="KW-0472">Membrane</keyword>
<keyword evidence="1" id="KW-0812">Transmembrane</keyword>
<feature type="transmembrane region" description="Helical" evidence="1">
    <location>
        <begin position="327"/>
        <end position="343"/>
    </location>
</feature>
<feature type="transmembrane region" description="Helical" evidence="1">
    <location>
        <begin position="355"/>
        <end position="373"/>
    </location>
</feature>
<feature type="transmembrane region" description="Helical" evidence="1">
    <location>
        <begin position="173"/>
        <end position="203"/>
    </location>
</feature>
<dbReference type="EMBL" id="JAVRHT010000017">
    <property type="protein sequence ID" value="MDT0631810.1"/>
    <property type="molecule type" value="Genomic_DNA"/>
</dbReference>
<feature type="transmembrane region" description="Helical" evidence="1">
    <location>
        <begin position="7"/>
        <end position="27"/>
    </location>
</feature>
<feature type="transmembrane region" description="Helical" evidence="1">
    <location>
        <begin position="258"/>
        <end position="277"/>
    </location>
</feature>
<evidence type="ECO:0000313" key="2">
    <source>
        <dbReference type="EMBL" id="MDT0631810.1"/>
    </source>
</evidence>
<organism evidence="2 3">
    <name type="scientific">Rubrivirga litoralis</name>
    <dbReference type="NCBI Taxonomy" id="3075598"/>
    <lineage>
        <taxon>Bacteria</taxon>
        <taxon>Pseudomonadati</taxon>
        <taxon>Rhodothermota</taxon>
        <taxon>Rhodothermia</taxon>
        <taxon>Rhodothermales</taxon>
        <taxon>Rubricoccaceae</taxon>
        <taxon>Rubrivirga</taxon>
    </lineage>
</organism>
<evidence type="ECO:0008006" key="4">
    <source>
        <dbReference type="Google" id="ProtNLM"/>
    </source>
</evidence>
<feature type="transmembrane region" description="Helical" evidence="1">
    <location>
        <begin position="148"/>
        <end position="166"/>
    </location>
</feature>